<comment type="caution">
    <text evidence="1">The sequence shown here is derived from an EMBL/GenBank/DDBJ whole genome shotgun (WGS) entry which is preliminary data.</text>
</comment>
<gene>
    <name evidence="1" type="ORF">SEPCBS119000_002384</name>
</gene>
<accession>A0ABP0DFW6</accession>
<evidence type="ECO:0000313" key="1">
    <source>
        <dbReference type="EMBL" id="CAK7267124.1"/>
    </source>
</evidence>
<organism evidence="1 2">
    <name type="scientific">Sporothrix epigloea</name>
    <dbReference type="NCBI Taxonomy" id="1892477"/>
    <lineage>
        <taxon>Eukaryota</taxon>
        <taxon>Fungi</taxon>
        <taxon>Dikarya</taxon>
        <taxon>Ascomycota</taxon>
        <taxon>Pezizomycotina</taxon>
        <taxon>Sordariomycetes</taxon>
        <taxon>Sordariomycetidae</taxon>
        <taxon>Ophiostomatales</taxon>
        <taxon>Ophiostomataceae</taxon>
        <taxon>Sporothrix</taxon>
    </lineage>
</organism>
<dbReference type="EMBL" id="CAWUON010000024">
    <property type="protein sequence ID" value="CAK7267124.1"/>
    <property type="molecule type" value="Genomic_DNA"/>
</dbReference>
<name>A0ABP0DFW6_9PEZI</name>
<evidence type="ECO:0000313" key="2">
    <source>
        <dbReference type="Proteomes" id="UP001642502"/>
    </source>
</evidence>
<keyword evidence="2" id="KW-1185">Reference proteome</keyword>
<evidence type="ECO:0008006" key="3">
    <source>
        <dbReference type="Google" id="ProtNLM"/>
    </source>
</evidence>
<dbReference type="Proteomes" id="UP001642502">
    <property type="component" value="Unassembled WGS sequence"/>
</dbReference>
<reference evidence="1 2" key="1">
    <citation type="submission" date="2024-01" db="EMBL/GenBank/DDBJ databases">
        <authorList>
            <person name="Allen C."/>
            <person name="Tagirdzhanova G."/>
        </authorList>
    </citation>
    <scope>NUCLEOTIDE SEQUENCE [LARGE SCALE GENOMIC DNA]</scope>
    <source>
        <strain evidence="1 2">CBS 119000</strain>
    </source>
</reference>
<sequence length="317" mass="36106">MDPEFPTAVVGVNRLPTLKSVLDWARWIEQVQQIAKVDDLWKYIDITKQQYQLQRYPPKPGYGDPHFEAKYTDWKEFQRAYSRLRMMIVLSLAPEVEELLRVIPASNHELLLDIKTQLIPSEDAYKRQLTTKWALFVFKDVVLSEVRKYINTAANFIYEMIAAGVVHDDNIMSYIVEFLKLEVTEGAQAFAIFQGQQPSDATSSSSQERSQGFSVLGVSVQGGSAQSVPAQGDPTQERSHGDAGRCAACKAFHSGVCLSAVKTRYPGSPVPAVKSWRLHDSKRKAAEEWLKSKANKQKVREWHEQLLTEWEQEQDSW</sequence>
<proteinExistence type="predicted"/>
<protein>
    <recommendedName>
        <fullName evidence="3">Gag protein</fullName>
    </recommendedName>
</protein>